<dbReference type="AlphaFoldDB" id="A0A5E4YZL3"/>
<accession>A0A5E4YZL3</accession>
<organism evidence="1 2">
    <name type="scientific">Pandoraea terrae</name>
    <dbReference type="NCBI Taxonomy" id="1537710"/>
    <lineage>
        <taxon>Bacteria</taxon>
        <taxon>Pseudomonadati</taxon>
        <taxon>Pseudomonadota</taxon>
        <taxon>Betaproteobacteria</taxon>
        <taxon>Burkholderiales</taxon>
        <taxon>Burkholderiaceae</taxon>
        <taxon>Pandoraea</taxon>
    </lineage>
</organism>
<protein>
    <submittedName>
        <fullName evidence="1">Uncharacterized protein</fullName>
    </submittedName>
</protein>
<dbReference type="Proteomes" id="UP000414233">
    <property type="component" value="Unassembled WGS sequence"/>
</dbReference>
<sequence length="87" mass="10139">MRWPRPYASVCTTMSDWLRNRSCSMSRYAFIGGLRRRLNPCSPRPLHVTDRSKIILTDQVVMRQQDDPFGNGLANQNPVEWVFVQRG</sequence>
<evidence type="ECO:0000313" key="1">
    <source>
        <dbReference type="EMBL" id="VVE54401.1"/>
    </source>
</evidence>
<gene>
    <name evidence="1" type="ORF">PTE30175_04825</name>
</gene>
<evidence type="ECO:0000313" key="2">
    <source>
        <dbReference type="Proteomes" id="UP000414233"/>
    </source>
</evidence>
<reference evidence="1 2" key="1">
    <citation type="submission" date="2019-08" db="EMBL/GenBank/DDBJ databases">
        <authorList>
            <person name="Peeters C."/>
        </authorList>
    </citation>
    <scope>NUCLEOTIDE SEQUENCE [LARGE SCALE GENOMIC DNA]</scope>
    <source>
        <strain evidence="1 2">LMG 30175</strain>
    </source>
</reference>
<dbReference type="EMBL" id="CABPRZ010000029">
    <property type="protein sequence ID" value="VVE54401.1"/>
    <property type="molecule type" value="Genomic_DNA"/>
</dbReference>
<keyword evidence="2" id="KW-1185">Reference proteome</keyword>
<proteinExistence type="predicted"/>
<name>A0A5E4YZL3_9BURK</name>